<evidence type="ECO:0000313" key="2">
    <source>
        <dbReference type="EMBL" id="KAK9422553.1"/>
    </source>
</evidence>
<feature type="region of interest" description="Disordered" evidence="1">
    <location>
        <begin position="614"/>
        <end position="683"/>
    </location>
</feature>
<dbReference type="Proteomes" id="UP001408356">
    <property type="component" value="Unassembled WGS sequence"/>
</dbReference>
<dbReference type="EMBL" id="JARVKF010000112">
    <property type="protein sequence ID" value="KAK9422553.1"/>
    <property type="molecule type" value="Genomic_DNA"/>
</dbReference>
<feature type="compositionally biased region" description="Polar residues" evidence="1">
    <location>
        <begin position="519"/>
        <end position="543"/>
    </location>
</feature>
<feature type="region of interest" description="Disordered" evidence="1">
    <location>
        <begin position="62"/>
        <end position="84"/>
    </location>
</feature>
<feature type="region of interest" description="Disordered" evidence="1">
    <location>
        <begin position="510"/>
        <end position="556"/>
    </location>
</feature>
<evidence type="ECO:0000313" key="3">
    <source>
        <dbReference type="Proteomes" id="UP001408356"/>
    </source>
</evidence>
<feature type="compositionally biased region" description="Low complexity" evidence="1">
    <location>
        <begin position="148"/>
        <end position="161"/>
    </location>
</feature>
<feature type="compositionally biased region" description="Basic and acidic residues" evidence="1">
    <location>
        <begin position="654"/>
        <end position="666"/>
    </location>
</feature>
<evidence type="ECO:0008006" key="4">
    <source>
        <dbReference type="Google" id="ProtNLM"/>
    </source>
</evidence>
<comment type="caution">
    <text evidence="2">The sequence shown here is derived from an EMBL/GenBank/DDBJ whole genome shotgun (WGS) entry which is preliminary data.</text>
</comment>
<sequence>MGRPPAYVFVVRHGNRLDAADKQWHLTSPAPYDPPLTYGGWLQCRTLGARIASILREREAEDESAHADAYKAPNGDTNQPRKKRRYQVTLHSSPFLRCVQTSIAISAGLASNTTPTKPGEQVPSQVKPSRADQVSSFSNPAPSRSRPTITTSALSTESSSSPNQFEKAVLRLDPFLGEWASPDYFEHITPPPHSSLMLMTAKADLLRKEDYMSYPHINTQNNTPATSSSQLWNSPTQTSNSGLDSLPKIGDALSGESATERRGSHKAASSGPANPTGYVAPTPTYAVSSSQPIPPGYVAHARDACVDIDYQWDSTRDHIGWGEGGELPEEWAAMHQRFRKGLKRLVDWYSTTDFPGRMVTKTPTTPNPVKFDCNAAGGCAVDEDDVEVENVVILVSHGAGCNALVGGITNQPVLADVPMSSLSMAKRRSVFDNNQEIADGRAVTSLDDALLRNKITVPELYELPMFANTDHLVSSAPVSRSSSVKTGSRGRDSGGLSSVLKDINFGAHYGQTRDHRSHSLTLGTLRRSSNGTGSTARSPSIVSTGGAKGGITVGSGVRSFGAAPRTTSWGMWTPKQQPAEPEEDLDLPMTLDFSLEKEAKKATPPEPIVEMPEHEDGHLPVASPPAHREEHDKVDTDAFPPVTIGSNMWGTPRPPDEAEKMRDFSSQKRRWTVSERQPVAHHS</sequence>
<accession>A0ABR2V6M2</accession>
<dbReference type="InterPro" id="IPR029033">
    <property type="entry name" value="His_PPase_superfam"/>
</dbReference>
<dbReference type="PANTHER" id="PTHR16469">
    <property type="entry name" value="UBIQUITIN-ASSOCIATED AND SH3 DOMAIN-CONTAINING BA-RELATED"/>
    <property type="match status" value="1"/>
</dbReference>
<evidence type="ECO:0000256" key="1">
    <source>
        <dbReference type="SAM" id="MobiDB-lite"/>
    </source>
</evidence>
<name>A0ABR2V6M2_9PEZI</name>
<feature type="compositionally biased region" description="Basic and acidic residues" evidence="1">
    <location>
        <begin position="626"/>
        <end position="636"/>
    </location>
</feature>
<dbReference type="Gene3D" id="3.40.50.1240">
    <property type="entry name" value="Phosphoglycerate mutase-like"/>
    <property type="match status" value="1"/>
</dbReference>
<feature type="region of interest" description="Disordered" evidence="1">
    <location>
        <begin position="110"/>
        <end position="163"/>
    </location>
</feature>
<keyword evidence="3" id="KW-1185">Reference proteome</keyword>
<dbReference type="SUPFAM" id="SSF53254">
    <property type="entry name" value="Phosphoglycerate mutase-like"/>
    <property type="match status" value="1"/>
</dbReference>
<feature type="region of interest" description="Disordered" evidence="1">
    <location>
        <begin position="215"/>
        <end position="283"/>
    </location>
</feature>
<dbReference type="InterPro" id="IPR051710">
    <property type="entry name" value="Phosphatase_SH3-domain"/>
</dbReference>
<gene>
    <name evidence="2" type="ORF">SUNI508_00416</name>
</gene>
<dbReference type="PANTHER" id="PTHR16469:SF27">
    <property type="entry name" value="UBIQUITIN-ASSOCIATED AND SH3 DOMAIN-CONTAINING BA-RELATED"/>
    <property type="match status" value="1"/>
</dbReference>
<reference evidence="2 3" key="1">
    <citation type="journal article" date="2024" name="J. Plant Pathol.">
        <title>Sequence and assembly of the genome of Seiridium unicorne, isolate CBS 538.82, causal agent of cypress canker disease.</title>
        <authorList>
            <person name="Scali E."/>
            <person name="Rocca G.D."/>
            <person name="Danti R."/>
            <person name="Garbelotto M."/>
            <person name="Barberini S."/>
            <person name="Baroncelli R."/>
            <person name="Emiliani G."/>
        </authorList>
    </citation>
    <scope>NUCLEOTIDE SEQUENCE [LARGE SCALE GENOMIC DNA]</scope>
    <source>
        <strain evidence="2 3">BM-138-508</strain>
    </source>
</reference>
<organism evidence="2 3">
    <name type="scientific">Seiridium unicorne</name>
    <dbReference type="NCBI Taxonomy" id="138068"/>
    <lineage>
        <taxon>Eukaryota</taxon>
        <taxon>Fungi</taxon>
        <taxon>Dikarya</taxon>
        <taxon>Ascomycota</taxon>
        <taxon>Pezizomycotina</taxon>
        <taxon>Sordariomycetes</taxon>
        <taxon>Xylariomycetidae</taxon>
        <taxon>Amphisphaeriales</taxon>
        <taxon>Sporocadaceae</taxon>
        <taxon>Seiridium</taxon>
    </lineage>
</organism>
<protein>
    <recommendedName>
        <fullName evidence="4">Phosphoglycerate mutase</fullName>
    </recommendedName>
</protein>
<proteinExistence type="predicted"/>
<feature type="compositionally biased region" description="Polar residues" evidence="1">
    <location>
        <begin position="110"/>
        <end position="147"/>
    </location>
</feature>
<feature type="compositionally biased region" description="Polar residues" evidence="1">
    <location>
        <begin position="216"/>
        <end position="243"/>
    </location>
</feature>